<organism evidence="5 6">
    <name type="scientific">Caerostris darwini</name>
    <dbReference type="NCBI Taxonomy" id="1538125"/>
    <lineage>
        <taxon>Eukaryota</taxon>
        <taxon>Metazoa</taxon>
        <taxon>Ecdysozoa</taxon>
        <taxon>Arthropoda</taxon>
        <taxon>Chelicerata</taxon>
        <taxon>Arachnida</taxon>
        <taxon>Araneae</taxon>
        <taxon>Araneomorphae</taxon>
        <taxon>Entelegynae</taxon>
        <taxon>Araneoidea</taxon>
        <taxon>Araneidae</taxon>
        <taxon>Caerostris</taxon>
    </lineage>
</organism>
<dbReference type="Gene3D" id="3.40.50.410">
    <property type="entry name" value="von Willebrand factor, type A domain"/>
    <property type="match status" value="1"/>
</dbReference>
<feature type="domain" description="VWFA" evidence="2">
    <location>
        <begin position="1"/>
        <end position="120"/>
    </location>
</feature>
<evidence type="ECO:0000313" key="6">
    <source>
        <dbReference type="Proteomes" id="UP001054837"/>
    </source>
</evidence>
<reference evidence="5 6" key="1">
    <citation type="submission" date="2021-06" db="EMBL/GenBank/DDBJ databases">
        <title>Caerostris darwini draft genome.</title>
        <authorList>
            <person name="Kono N."/>
            <person name="Arakawa K."/>
        </authorList>
    </citation>
    <scope>NUCLEOTIDE SEQUENCE [LARGE SCALE GENOMIC DNA]</scope>
</reference>
<feature type="compositionally biased region" description="Polar residues" evidence="1">
    <location>
        <begin position="266"/>
        <end position="277"/>
    </location>
</feature>
<accession>A0AAV4SJA9</accession>
<dbReference type="InterPro" id="IPR057413">
    <property type="entry name" value="Beta-barrel_INTS6"/>
</dbReference>
<dbReference type="AlphaFoldDB" id="A0AAV4SJA9"/>
<dbReference type="InterPro" id="IPR036465">
    <property type="entry name" value="vWFA_dom_sf"/>
</dbReference>
<keyword evidence="6" id="KW-1185">Reference proteome</keyword>
<dbReference type="GO" id="GO:0032039">
    <property type="term" value="C:integrator complex"/>
    <property type="evidence" value="ECO:0007669"/>
    <property type="project" value="TreeGrafter"/>
</dbReference>
<evidence type="ECO:0000259" key="3">
    <source>
        <dbReference type="Pfam" id="PF15300"/>
    </source>
</evidence>
<evidence type="ECO:0000256" key="1">
    <source>
        <dbReference type="SAM" id="MobiDB-lite"/>
    </source>
</evidence>
<dbReference type="Pfam" id="PF15300">
    <property type="entry name" value="INT_SG_DDX_CT_C"/>
    <property type="match status" value="1"/>
</dbReference>
<feature type="domain" description="INTS6/SAGE1/DDX26B/CT45 C-terminal" evidence="3">
    <location>
        <begin position="811"/>
        <end position="868"/>
    </location>
</feature>
<dbReference type="PANTHER" id="PTHR12957">
    <property type="entry name" value="DEAD/H BOX POLYPEPTIDE 26/DICE1-RELATED"/>
    <property type="match status" value="1"/>
</dbReference>
<evidence type="ECO:0000313" key="5">
    <source>
        <dbReference type="EMBL" id="GIY34069.1"/>
    </source>
</evidence>
<comment type="caution">
    <text evidence="5">The sequence shown here is derived from an EMBL/GenBank/DDBJ whole genome shotgun (WGS) entry which is preliminary data.</text>
</comment>
<protein>
    <submittedName>
        <fullName evidence="5">Integrator complex subunit 6</fullName>
    </submittedName>
</protein>
<gene>
    <name evidence="5" type="primary">INTS6</name>
    <name evidence="5" type="ORF">CDAR_420032</name>
</gene>
<feature type="region of interest" description="Disordered" evidence="1">
    <location>
        <begin position="232"/>
        <end position="277"/>
    </location>
</feature>
<dbReference type="InterPro" id="IPR051113">
    <property type="entry name" value="Integrator_subunit6"/>
</dbReference>
<dbReference type="Pfam" id="PF13519">
    <property type="entry name" value="VWA_2"/>
    <property type="match status" value="1"/>
</dbReference>
<dbReference type="InterPro" id="IPR002035">
    <property type="entry name" value="VWF_A"/>
</dbReference>
<dbReference type="CDD" id="cd00198">
    <property type="entry name" value="vWFA"/>
    <property type="match status" value="1"/>
</dbReference>
<feature type="domain" description="Integrator complex subunit 6-like beta-barrel" evidence="4">
    <location>
        <begin position="288"/>
        <end position="427"/>
    </location>
</feature>
<feature type="region of interest" description="Disordered" evidence="1">
    <location>
        <begin position="666"/>
        <end position="697"/>
    </location>
</feature>
<proteinExistence type="predicted"/>
<sequence length="890" mass="101008">MNQRTYLGARPTLLDVAKDAVERFIKIRQRDSASRGDRYMLLTFEEPPGNIKAGWKESLATFMTELKNLQAIGMSTLGAALKSALDLLNINRMQTGIDTYGQGRCPFYLEPSIIILITDGGHLTNTLGVQDELNLPMHSSVPGSELTKEPFRWDQRLFSLVLRLTGIPPADREPSAVVPSDHSPVDAMCEVTGGRSYAVISQRMLMQCLESLVQKLQGGVVINFEKIGPDPLPVNGGNGEDGENGTCTRISLLDDRNNHKPGSPSLHPTQTSLNNGRVSPPLYPSGNNTWQSCRKLIYVQRSAQKGYTVGHWPIPESFWPDPGSPALPPRTAHPIVKFSCVNSEPMVIDNLPFDKYELEPSPLTQYILSRKQPTVAWQVFVSNSYKNSEVDHPFGYLKASTSLTCVNLFVMPYNYPVLLPLLDDLFKVHRCKATREWKQQFDNYLKNMPLYYASPLKRALQRMGAPNLVPDTMENCLSYSVLNYLKRLKNQAKTEFEKLISSVGTKKTLSEGIRVNPAPQRPFGPATKLTEMNLTPHLVMNDRFNALKNDLNDFNVFVLYIKDKEIKNESYRNAYDIPRNSILDQLARMRSNYLQCALRYTRLQDEDQMHSLPVGQMGNYQEYLKRITPPLREIESIPVRQHMFGNPFKIDKRMMVDEADIDLVGGGGGGGNSPMRGQKRIMDSPVGSPRMKRKPGPLPKDFPVWRPQSPTPTSNVIPLSVIPAEDTDDELSLPEKEKQAPILSHVDDGLFNWNSNSDMHGVNHINSRNATNHVVSWDKEEQEVDMSTLAFNGSNDRKFIYESNNRDEIIRTRSALFKEVRKPGRNFQQLFKQLETVDGNVELQFYMIRQVIIEASRFKRKYLIKLLEDFRQKILQNNRTTDIEPPSYSR</sequence>
<name>A0AAV4SJA9_9ARAC</name>
<dbReference type="Pfam" id="PF25462">
    <property type="entry name" value="Beta-barrel_INTS6"/>
    <property type="match status" value="1"/>
</dbReference>
<dbReference type="InterPro" id="IPR029307">
    <property type="entry name" value="INT_SG_DDX_CT_C"/>
</dbReference>
<dbReference type="FunFam" id="3.40.50.410:FF:000010">
    <property type="entry name" value="Integrator complex subunit 6 like"/>
    <property type="match status" value="1"/>
</dbReference>
<dbReference type="Proteomes" id="UP001054837">
    <property type="component" value="Unassembled WGS sequence"/>
</dbReference>
<evidence type="ECO:0000259" key="4">
    <source>
        <dbReference type="Pfam" id="PF25462"/>
    </source>
</evidence>
<dbReference type="PANTHER" id="PTHR12957:SF2">
    <property type="entry name" value="INTEGRATOR COMPLEX SUBUNIT 6"/>
    <property type="match status" value="1"/>
</dbReference>
<dbReference type="GO" id="GO:0034472">
    <property type="term" value="P:snRNA 3'-end processing"/>
    <property type="evidence" value="ECO:0007669"/>
    <property type="project" value="TreeGrafter"/>
</dbReference>
<dbReference type="EMBL" id="BPLQ01008009">
    <property type="protein sequence ID" value="GIY34069.1"/>
    <property type="molecule type" value="Genomic_DNA"/>
</dbReference>
<evidence type="ECO:0000259" key="2">
    <source>
        <dbReference type="Pfam" id="PF13519"/>
    </source>
</evidence>